<keyword evidence="4" id="KW-1185">Reference proteome</keyword>
<dbReference type="SUPFAM" id="SSF159042">
    <property type="entry name" value="Plus3-like"/>
    <property type="match status" value="1"/>
</dbReference>
<proteinExistence type="predicted"/>
<evidence type="ECO:0000313" key="3">
    <source>
        <dbReference type="EMBL" id="ELQ75561.1"/>
    </source>
</evidence>
<dbReference type="EMBL" id="JH993943">
    <property type="protein sequence ID" value="ELQ75561.1"/>
    <property type="molecule type" value="Genomic_DNA"/>
</dbReference>
<evidence type="ECO:0000313" key="4">
    <source>
        <dbReference type="Proteomes" id="UP000011185"/>
    </source>
</evidence>
<feature type="region of interest" description="Disordered" evidence="1">
    <location>
        <begin position="284"/>
        <end position="303"/>
    </location>
</feature>
<dbReference type="InterPro" id="IPR036128">
    <property type="entry name" value="Plus3-like_sf"/>
</dbReference>
<dbReference type="InParanoid" id="L7JWX5"/>
<dbReference type="HOGENOM" id="CLU_078876_0_0_1"/>
<dbReference type="OrthoDB" id="166375at2759"/>
<dbReference type="STRING" id="72359.L7JWX5"/>
<dbReference type="OMA" id="MEHRIDE"/>
<organism evidence="3 4">
    <name type="scientific">Trachipleistophora hominis</name>
    <name type="common">Microsporidian parasite</name>
    <dbReference type="NCBI Taxonomy" id="72359"/>
    <lineage>
        <taxon>Eukaryota</taxon>
        <taxon>Fungi</taxon>
        <taxon>Fungi incertae sedis</taxon>
        <taxon>Microsporidia</taxon>
        <taxon>Pleistophoridae</taxon>
        <taxon>Trachipleistophora</taxon>
    </lineage>
</organism>
<accession>L7JWX5</accession>
<name>L7JWX5_TRAHO</name>
<dbReference type="VEuPathDB" id="MicrosporidiaDB:THOM_1494"/>
<dbReference type="Proteomes" id="UP000011185">
    <property type="component" value="Unassembled WGS sequence"/>
</dbReference>
<evidence type="ECO:0000259" key="2">
    <source>
        <dbReference type="Pfam" id="PF03126"/>
    </source>
</evidence>
<dbReference type="InterPro" id="IPR004343">
    <property type="entry name" value="Plus-3_dom"/>
</dbReference>
<reference evidence="3 4" key="1">
    <citation type="journal article" date="2012" name="PLoS Pathog.">
        <title>The genome of the obligate intracellular parasite Trachipleistophora hominis: new insights into microsporidian genome dynamics and reductive evolution.</title>
        <authorList>
            <person name="Heinz E."/>
            <person name="Williams T.A."/>
            <person name="Nakjang S."/>
            <person name="Noel C.J."/>
            <person name="Swan D.C."/>
            <person name="Goldberg A.V."/>
            <person name="Harris S.R."/>
            <person name="Weinmaier T."/>
            <person name="Markert S."/>
            <person name="Becher D."/>
            <person name="Bernhardt J."/>
            <person name="Dagan T."/>
            <person name="Hacker C."/>
            <person name="Lucocq J.M."/>
            <person name="Schweder T."/>
            <person name="Rattei T."/>
            <person name="Hall N."/>
            <person name="Hirt R.P."/>
            <person name="Embley T.M."/>
        </authorList>
    </citation>
    <scope>NUCLEOTIDE SEQUENCE [LARGE SCALE GENOMIC DNA]</scope>
</reference>
<feature type="domain" description="Plus3" evidence="2">
    <location>
        <begin position="81"/>
        <end position="173"/>
    </location>
</feature>
<evidence type="ECO:0000256" key="1">
    <source>
        <dbReference type="SAM" id="MobiDB-lite"/>
    </source>
</evidence>
<dbReference type="AlphaFoldDB" id="L7JWX5"/>
<sequence length="303" mass="35717">MGDMQYNDMNLYQDSEDEEKLMKLPEAQREAILYNRYMKIKKLEEKKEVEHRIDELHEQGTKEHGTAVQEECITYDMLCDVLVPRTLLAKNVYRPAIDRLVGNFVRVCFKSGYVVKRVEGMQRASEYFVEESTKNYRTNKNICIVRGSGARECIPMSFISNSRPSFAEYDHFKMSYPDLCVAALVKKAHAFKNAMTREMSADERARAQEERSKFYRDKRKNLMEKIRLIREREDAFKNGDAEKVRAVQKRIDEIDEKDKDPAEEKEKEIWDRINAKNRRINYEKGVRAGLEKARNKDSAGRRK</sequence>
<dbReference type="GO" id="GO:0003677">
    <property type="term" value="F:DNA binding"/>
    <property type="evidence" value="ECO:0007669"/>
    <property type="project" value="InterPro"/>
</dbReference>
<gene>
    <name evidence="3" type="ORF">THOM_1494</name>
</gene>
<dbReference type="Gene3D" id="3.90.70.200">
    <property type="entry name" value="Plus-3 domain"/>
    <property type="match status" value="1"/>
</dbReference>
<protein>
    <submittedName>
        <fullName evidence="3">Paf1/RNA polymerase II complex, RTF1 component (Involved in regulation of TATA box-binding protein)</fullName>
    </submittedName>
</protein>
<dbReference type="Pfam" id="PF03126">
    <property type="entry name" value="Plus-3"/>
    <property type="match status" value="1"/>
</dbReference>